<evidence type="ECO:0000313" key="2">
    <source>
        <dbReference type="EMBL" id="KAG5648325.1"/>
    </source>
</evidence>
<feature type="region of interest" description="Disordered" evidence="1">
    <location>
        <begin position="98"/>
        <end position="147"/>
    </location>
</feature>
<feature type="compositionally biased region" description="Polar residues" evidence="1">
    <location>
        <begin position="124"/>
        <end position="147"/>
    </location>
</feature>
<dbReference type="AlphaFoldDB" id="A0A9P7GJ89"/>
<organism evidence="2 3">
    <name type="scientific">Asterophora parasitica</name>
    <dbReference type="NCBI Taxonomy" id="117018"/>
    <lineage>
        <taxon>Eukaryota</taxon>
        <taxon>Fungi</taxon>
        <taxon>Dikarya</taxon>
        <taxon>Basidiomycota</taxon>
        <taxon>Agaricomycotina</taxon>
        <taxon>Agaricomycetes</taxon>
        <taxon>Agaricomycetidae</taxon>
        <taxon>Agaricales</taxon>
        <taxon>Tricholomatineae</taxon>
        <taxon>Lyophyllaceae</taxon>
        <taxon>Asterophora</taxon>
    </lineage>
</organism>
<keyword evidence="3" id="KW-1185">Reference proteome</keyword>
<feature type="compositionally biased region" description="Basic and acidic residues" evidence="1">
    <location>
        <begin position="167"/>
        <end position="179"/>
    </location>
</feature>
<accession>A0A9P7GJ89</accession>
<proteinExistence type="predicted"/>
<feature type="compositionally biased region" description="Basic residues" evidence="1">
    <location>
        <begin position="187"/>
        <end position="198"/>
    </location>
</feature>
<dbReference type="Proteomes" id="UP000775547">
    <property type="component" value="Unassembled WGS sequence"/>
</dbReference>
<comment type="caution">
    <text evidence="2">The sequence shown here is derived from an EMBL/GenBank/DDBJ whole genome shotgun (WGS) entry which is preliminary data.</text>
</comment>
<name>A0A9P7GJ89_9AGAR</name>
<feature type="compositionally biased region" description="Acidic residues" evidence="1">
    <location>
        <begin position="231"/>
        <end position="242"/>
    </location>
</feature>
<dbReference type="EMBL" id="JABCKV010000003">
    <property type="protein sequence ID" value="KAG5648325.1"/>
    <property type="molecule type" value="Genomic_DNA"/>
</dbReference>
<feature type="compositionally biased region" description="Basic and acidic residues" evidence="1">
    <location>
        <begin position="284"/>
        <end position="294"/>
    </location>
</feature>
<evidence type="ECO:0000313" key="3">
    <source>
        <dbReference type="Proteomes" id="UP000775547"/>
    </source>
</evidence>
<gene>
    <name evidence="2" type="ORF">DXG03_004897</name>
</gene>
<dbReference type="OrthoDB" id="3269067at2759"/>
<feature type="compositionally biased region" description="Basic and acidic residues" evidence="1">
    <location>
        <begin position="211"/>
        <end position="228"/>
    </location>
</feature>
<protein>
    <submittedName>
        <fullName evidence="2">Uncharacterized protein</fullName>
    </submittedName>
</protein>
<sequence length="294" mass="32265">MPANTNPSTLLAESLAALSKSAYQAFAGVENQARQDVAQATADAREARLERDTALESLHSSQLEVKGWQKEVASVKAMARLKQAETSLDQWRYTLATTPFTPNHPAVDSDESAPSTSKRRIPVSSFNQPAYKPTLQTSPPDVDSPSSINAHRVQIIRRVQAVIHVKKEESDNEESRPEDTIDVTATKKVKGSAQRRRKAVPDDDEYIPGDEGEHNPLSDAEQSDRDGGQGEVDEDEDEDDELMLGADENHRGIPVKSLKNGSHSGEISLTSSASKKRRLIGPTVRDKPPTRRKV</sequence>
<reference evidence="2" key="1">
    <citation type="submission" date="2020-07" db="EMBL/GenBank/DDBJ databases">
        <authorList>
            <person name="Nieuwenhuis M."/>
            <person name="Van De Peppel L.J.J."/>
        </authorList>
    </citation>
    <scope>NUCLEOTIDE SEQUENCE</scope>
    <source>
        <strain evidence="2">AP01</strain>
        <tissue evidence="2">Mycelium</tissue>
    </source>
</reference>
<reference evidence="2" key="2">
    <citation type="submission" date="2021-10" db="EMBL/GenBank/DDBJ databases">
        <title>Phylogenomics reveals ancestral predisposition of the termite-cultivated fungus Termitomyces towards a domesticated lifestyle.</title>
        <authorList>
            <person name="Auxier B."/>
            <person name="Grum-Grzhimaylo A."/>
            <person name="Cardenas M.E."/>
            <person name="Lodge J.D."/>
            <person name="Laessoe T."/>
            <person name="Pedersen O."/>
            <person name="Smith M.E."/>
            <person name="Kuyper T.W."/>
            <person name="Franco-Molano E.A."/>
            <person name="Baroni T.J."/>
            <person name="Aanen D.K."/>
        </authorList>
    </citation>
    <scope>NUCLEOTIDE SEQUENCE</scope>
    <source>
        <strain evidence="2">AP01</strain>
        <tissue evidence="2">Mycelium</tissue>
    </source>
</reference>
<evidence type="ECO:0000256" key="1">
    <source>
        <dbReference type="SAM" id="MobiDB-lite"/>
    </source>
</evidence>
<feature type="compositionally biased region" description="Polar residues" evidence="1">
    <location>
        <begin position="259"/>
        <end position="273"/>
    </location>
</feature>
<feature type="region of interest" description="Disordered" evidence="1">
    <location>
        <begin position="167"/>
        <end position="294"/>
    </location>
</feature>